<dbReference type="GeneID" id="114253176"/>
<proteinExistence type="predicted"/>
<gene>
    <name evidence="2" type="primary">LOC114253176</name>
</gene>
<evidence type="ECO:0000313" key="2">
    <source>
        <dbReference type="RefSeq" id="XP_028043741.1"/>
    </source>
</evidence>
<reference evidence="2" key="1">
    <citation type="submission" date="2025-08" db="UniProtKB">
        <authorList>
            <consortium name="RefSeq"/>
        </authorList>
    </citation>
    <scope>IDENTIFICATION</scope>
    <source>
        <tissue evidence="2">Silk gland</tissue>
    </source>
</reference>
<dbReference type="Proteomes" id="UP000504629">
    <property type="component" value="Unplaced"/>
</dbReference>
<dbReference type="KEGG" id="bman:114253176"/>
<dbReference type="OrthoDB" id="7219277at2759"/>
<dbReference type="RefSeq" id="XP_028043741.1">
    <property type="nucleotide sequence ID" value="XM_028187940.1"/>
</dbReference>
<accession>A0A6J2KN46</accession>
<sequence>MPVRNCCLGCQGPMSGPCGPLAYRMDCCGQVGPCCVHARGAYCSASCWQCGDMHGYRGGVAGSYYSCGHGCIGGCTGGLCASCCGPWCA</sequence>
<evidence type="ECO:0000313" key="1">
    <source>
        <dbReference type="Proteomes" id="UP000504629"/>
    </source>
</evidence>
<organism evidence="1 2">
    <name type="scientific">Bombyx mandarina</name>
    <name type="common">Wild silk moth</name>
    <name type="synonym">Wild silkworm</name>
    <dbReference type="NCBI Taxonomy" id="7092"/>
    <lineage>
        <taxon>Eukaryota</taxon>
        <taxon>Metazoa</taxon>
        <taxon>Ecdysozoa</taxon>
        <taxon>Arthropoda</taxon>
        <taxon>Hexapoda</taxon>
        <taxon>Insecta</taxon>
        <taxon>Pterygota</taxon>
        <taxon>Neoptera</taxon>
        <taxon>Endopterygota</taxon>
        <taxon>Lepidoptera</taxon>
        <taxon>Glossata</taxon>
        <taxon>Ditrysia</taxon>
        <taxon>Bombycoidea</taxon>
        <taxon>Bombycidae</taxon>
        <taxon>Bombycinae</taxon>
        <taxon>Bombyx</taxon>
    </lineage>
</organism>
<keyword evidence="1" id="KW-1185">Reference proteome</keyword>
<protein>
    <submittedName>
        <fullName evidence="2">Keratin-associated protein 5-3-like</fullName>
    </submittedName>
</protein>
<dbReference type="AlphaFoldDB" id="A0A6J2KN46"/>
<name>A0A6J2KN46_BOMMA</name>